<dbReference type="InterPro" id="IPR001345">
    <property type="entry name" value="PG/BPGM_mutase_AS"/>
</dbReference>
<reference evidence="5 6" key="1">
    <citation type="submission" date="2019-04" db="EMBL/GenBank/DDBJ databases">
        <title>High contiguity whole genome sequence and gene annotation resource for two Venturia nashicola isolates.</title>
        <authorList>
            <person name="Prokchorchik M."/>
            <person name="Won K."/>
            <person name="Lee Y."/>
            <person name="Choi E.D."/>
            <person name="Segonzac C."/>
            <person name="Sohn K.H."/>
        </authorList>
    </citation>
    <scope>NUCLEOTIDE SEQUENCE [LARGE SCALE GENOMIC DNA]</scope>
    <source>
        <strain evidence="5 6">PRI2</strain>
    </source>
</reference>
<dbReference type="Pfam" id="PF00300">
    <property type="entry name" value="His_Phos_1"/>
    <property type="match status" value="1"/>
</dbReference>
<dbReference type="EMBL" id="SNSC02000005">
    <property type="protein sequence ID" value="TID24551.1"/>
    <property type="molecule type" value="Genomic_DNA"/>
</dbReference>
<accession>A0A4Z1PGW1</accession>
<feature type="binding site" evidence="3">
    <location>
        <begin position="7"/>
        <end position="14"/>
    </location>
    <ligand>
        <name>substrate</name>
    </ligand>
</feature>
<evidence type="ECO:0000256" key="4">
    <source>
        <dbReference type="SAM" id="MobiDB-lite"/>
    </source>
</evidence>
<dbReference type="PANTHER" id="PTHR46517">
    <property type="entry name" value="FRUCTOSE-2,6-BISPHOSPHATASE TIGAR"/>
    <property type="match status" value="1"/>
</dbReference>
<organism evidence="5 6">
    <name type="scientific">Venturia nashicola</name>
    <dbReference type="NCBI Taxonomy" id="86259"/>
    <lineage>
        <taxon>Eukaryota</taxon>
        <taxon>Fungi</taxon>
        <taxon>Dikarya</taxon>
        <taxon>Ascomycota</taxon>
        <taxon>Pezizomycotina</taxon>
        <taxon>Dothideomycetes</taxon>
        <taxon>Pleosporomycetidae</taxon>
        <taxon>Venturiales</taxon>
        <taxon>Venturiaceae</taxon>
        <taxon>Venturia</taxon>
    </lineage>
</organism>
<proteinExistence type="predicted"/>
<dbReference type="SUPFAM" id="SSF53254">
    <property type="entry name" value="Phosphoglycerate mutase-like"/>
    <property type="match status" value="1"/>
</dbReference>
<evidence type="ECO:0000256" key="1">
    <source>
        <dbReference type="ARBA" id="ARBA00022801"/>
    </source>
</evidence>
<dbReference type="GO" id="GO:0004331">
    <property type="term" value="F:fructose-2,6-bisphosphate 2-phosphatase activity"/>
    <property type="evidence" value="ECO:0007669"/>
    <property type="project" value="TreeGrafter"/>
</dbReference>
<feature type="binding site" evidence="3">
    <location>
        <position position="59"/>
    </location>
    <ligand>
        <name>substrate</name>
    </ligand>
</feature>
<comment type="caution">
    <text evidence="5">The sequence shown here is derived from an EMBL/GenBank/DDBJ whole genome shotgun (WGS) entry which is preliminary data.</text>
</comment>
<evidence type="ECO:0000256" key="3">
    <source>
        <dbReference type="PIRSR" id="PIRSR613078-2"/>
    </source>
</evidence>
<keyword evidence="1" id="KW-0378">Hydrolase</keyword>
<dbReference type="GO" id="GO:0005829">
    <property type="term" value="C:cytosol"/>
    <property type="evidence" value="ECO:0007669"/>
    <property type="project" value="TreeGrafter"/>
</dbReference>
<dbReference type="AlphaFoldDB" id="A0A4Z1PGW1"/>
<dbReference type="InterPro" id="IPR013078">
    <property type="entry name" value="His_Pase_superF_clade-1"/>
</dbReference>
<dbReference type="Proteomes" id="UP000298493">
    <property type="component" value="Unassembled WGS sequence"/>
</dbReference>
<dbReference type="STRING" id="86259.A0A4Z1PGW1"/>
<feature type="region of interest" description="Disordered" evidence="4">
    <location>
        <begin position="294"/>
        <end position="324"/>
    </location>
</feature>
<dbReference type="PANTHER" id="PTHR46517:SF1">
    <property type="entry name" value="FRUCTOSE-2,6-BISPHOSPHATASE TIGAR"/>
    <property type="match status" value="1"/>
</dbReference>
<dbReference type="GO" id="GO:0043456">
    <property type="term" value="P:regulation of pentose-phosphate shunt"/>
    <property type="evidence" value="ECO:0007669"/>
    <property type="project" value="TreeGrafter"/>
</dbReference>
<dbReference type="PROSITE" id="PS00175">
    <property type="entry name" value="PG_MUTASE"/>
    <property type="match status" value="1"/>
</dbReference>
<dbReference type="Gene3D" id="3.40.50.1240">
    <property type="entry name" value="Phosphoglycerate mutase-like"/>
    <property type="match status" value="1"/>
</dbReference>
<sequence length="324" mass="35734">MRLFLVRHGETVDNVAGVYAGSRDSDLTNHGYLQATRLGEYFKSEAVKFTHIFSSQLKRAVKTARLIRDAQPTSIEIRQTPLIMEQDFGFYEGKHVFARPQKGNPVSGKEAHRTLHKDDEGFVDIESKEAVALRADAFLNEHLLPVMEENNAIAVVSHGIMLSALWRRLLQRLPAKSVMIHPEVIAVHGQLDLERPGGWSNTGYLELDMSLSASCVTAGPLPAPINAIVEANLPEEEIVALAPPFAADKSTVGESSSGSGTRCVPIAKSTSSDQSFTAWTTMIRAVNHKAHLNNLKRTRGGVGSSRHDEKQKSINSFFKKQKRE</sequence>
<dbReference type="InterPro" id="IPR029033">
    <property type="entry name" value="His_PPase_superfam"/>
</dbReference>
<evidence type="ECO:0000313" key="6">
    <source>
        <dbReference type="Proteomes" id="UP000298493"/>
    </source>
</evidence>
<gene>
    <name evidence="5" type="ORF">E6O75_ATG02916</name>
</gene>
<protein>
    <submittedName>
        <fullName evidence="5">Phosphoglycerate mutase-like protein</fullName>
    </submittedName>
</protein>
<dbReference type="CDD" id="cd07067">
    <property type="entry name" value="HP_PGM_like"/>
    <property type="match status" value="1"/>
</dbReference>
<feature type="active site" description="Proton donor/acceptor" evidence="2">
    <location>
        <position position="85"/>
    </location>
</feature>
<dbReference type="GO" id="GO:0045820">
    <property type="term" value="P:negative regulation of glycolytic process"/>
    <property type="evidence" value="ECO:0007669"/>
    <property type="project" value="TreeGrafter"/>
</dbReference>
<keyword evidence="6" id="KW-1185">Reference proteome</keyword>
<feature type="active site" description="Tele-phosphohistidine intermediate" evidence="2">
    <location>
        <position position="8"/>
    </location>
</feature>
<dbReference type="InterPro" id="IPR051695">
    <property type="entry name" value="Phosphoglycerate_Mutase"/>
</dbReference>
<evidence type="ECO:0000256" key="2">
    <source>
        <dbReference type="PIRSR" id="PIRSR613078-1"/>
    </source>
</evidence>
<dbReference type="SMART" id="SM00855">
    <property type="entry name" value="PGAM"/>
    <property type="match status" value="1"/>
</dbReference>
<evidence type="ECO:0000313" key="5">
    <source>
        <dbReference type="EMBL" id="TID24551.1"/>
    </source>
</evidence>
<name>A0A4Z1PGW1_9PEZI</name>